<dbReference type="InterPro" id="IPR013098">
    <property type="entry name" value="Ig_I-set"/>
</dbReference>
<dbReference type="FunFam" id="2.60.40.10:FF:000080">
    <property type="entry name" value="Myosin light chain kinase, smooth muscle"/>
    <property type="match status" value="1"/>
</dbReference>
<dbReference type="Ensembl" id="ENSSTUT00000094192.1">
    <property type="protein sequence ID" value="ENSSTUP00000088524.1"/>
    <property type="gene ID" value="ENSSTUG00000038931.1"/>
</dbReference>
<reference evidence="4" key="2">
    <citation type="submission" date="2025-09" db="UniProtKB">
        <authorList>
            <consortium name="Ensembl"/>
        </authorList>
    </citation>
    <scope>IDENTIFICATION</scope>
</reference>
<dbReference type="GO" id="GO:0004672">
    <property type="term" value="F:protein kinase activity"/>
    <property type="evidence" value="ECO:0007669"/>
    <property type="project" value="TreeGrafter"/>
</dbReference>
<dbReference type="InterPro" id="IPR036179">
    <property type="entry name" value="Ig-like_dom_sf"/>
</dbReference>
<proteinExistence type="inferred from homology"/>
<dbReference type="Pfam" id="PF07679">
    <property type="entry name" value="I-set"/>
    <property type="match status" value="1"/>
</dbReference>
<evidence type="ECO:0000256" key="1">
    <source>
        <dbReference type="ARBA" id="ARBA00006692"/>
    </source>
</evidence>
<evidence type="ECO:0000256" key="2">
    <source>
        <dbReference type="ARBA" id="ARBA00023319"/>
    </source>
</evidence>
<dbReference type="SUPFAM" id="SSF48726">
    <property type="entry name" value="Immunoglobulin"/>
    <property type="match status" value="1"/>
</dbReference>
<dbReference type="Proteomes" id="UP000472277">
    <property type="component" value="Chromosome 24"/>
</dbReference>
<dbReference type="PROSITE" id="PS50835">
    <property type="entry name" value="IG_LIKE"/>
    <property type="match status" value="1"/>
</dbReference>
<dbReference type="SMART" id="SM00409">
    <property type="entry name" value="IG"/>
    <property type="match status" value="1"/>
</dbReference>
<dbReference type="InterPro" id="IPR003599">
    <property type="entry name" value="Ig_sub"/>
</dbReference>
<reference evidence="4" key="1">
    <citation type="submission" date="2025-08" db="UniProtKB">
        <authorList>
            <consortium name="Ensembl"/>
        </authorList>
    </citation>
    <scope>IDENTIFICATION</scope>
</reference>
<name>A0A674CYN1_SALTR</name>
<keyword evidence="2" id="KW-0393">Immunoglobulin domain</keyword>
<dbReference type="PANTHER" id="PTHR47633:SF16">
    <property type="entry name" value="CAVP-TARGET PROTEIN-LIKE"/>
    <property type="match status" value="1"/>
</dbReference>
<dbReference type="Gene3D" id="2.60.40.10">
    <property type="entry name" value="Immunoglobulins"/>
    <property type="match status" value="1"/>
</dbReference>
<feature type="domain" description="Ig-like" evidence="3">
    <location>
        <begin position="29"/>
        <end position="123"/>
    </location>
</feature>
<comment type="similarity">
    <text evidence="1">Belongs to the protein kinase superfamily. CAMK Ser/Thr protein kinase family.</text>
</comment>
<dbReference type="InterPro" id="IPR007110">
    <property type="entry name" value="Ig-like_dom"/>
</dbReference>
<dbReference type="InterPro" id="IPR013783">
    <property type="entry name" value="Ig-like_fold"/>
</dbReference>
<dbReference type="PANTHER" id="PTHR47633">
    <property type="entry name" value="IMMUNOGLOBULIN"/>
    <property type="match status" value="1"/>
</dbReference>
<evidence type="ECO:0000313" key="4">
    <source>
        <dbReference type="Ensembl" id="ENSSTUP00000088524.1"/>
    </source>
</evidence>
<keyword evidence="5" id="KW-1185">Reference proteome</keyword>
<evidence type="ECO:0000259" key="3">
    <source>
        <dbReference type="PROSITE" id="PS50835"/>
    </source>
</evidence>
<accession>A0A674CYN1</accession>
<organism evidence="4 5">
    <name type="scientific">Salmo trutta</name>
    <name type="common">Brown trout</name>
    <dbReference type="NCBI Taxonomy" id="8032"/>
    <lineage>
        <taxon>Eukaryota</taxon>
        <taxon>Metazoa</taxon>
        <taxon>Chordata</taxon>
        <taxon>Craniata</taxon>
        <taxon>Vertebrata</taxon>
        <taxon>Euteleostomi</taxon>
        <taxon>Actinopterygii</taxon>
        <taxon>Neopterygii</taxon>
        <taxon>Teleostei</taxon>
        <taxon>Protacanthopterygii</taxon>
        <taxon>Salmoniformes</taxon>
        <taxon>Salmonidae</taxon>
        <taxon>Salmoninae</taxon>
        <taxon>Salmo</taxon>
    </lineage>
</organism>
<protein>
    <recommendedName>
        <fullName evidence="3">Ig-like domain-containing protein</fullName>
    </recommendedName>
</protein>
<dbReference type="GeneTree" id="ENSGT01110000267173"/>
<evidence type="ECO:0000313" key="5">
    <source>
        <dbReference type="Proteomes" id="UP000472277"/>
    </source>
</evidence>
<sequence>MRRAVSDTEDLDQANNSFIKWNGADNIKPFFIKKLKFQNVLEGEPAALRCRLVAFPIPTILWFHNNRPIQKERRRKIRTESTMHIHATSLIIDSIKDKDSGSYKVMAINTEGSAESIASLLVSMREEQDANYLRNQGEEYLGNQ</sequence>
<dbReference type="InParanoid" id="A0A674CYN1"/>
<dbReference type="AlphaFoldDB" id="A0A674CYN1"/>